<dbReference type="RefSeq" id="WP_023863426.1">
    <property type="nucleotide sequence ID" value="NZ_AXUN02000113.1"/>
</dbReference>
<dbReference type="eggNOG" id="COG3845">
    <property type="taxonomic scope" value="Bacteria"/>
</dbReference>
<dbReference type="CDD" id="cd03215">
    <property type="entry name" value="ABC_Carb_Monos_II"/>
    <property type="match status" value="1"/>
</dbReference>
<keyword evidence="8" id="KW-0472">Membrane</keyword>
<dbReference type="PATRIC" id="fig|994573.3.peg.1180"/>
<evidence type="ECO:0000313" key="11">
    <source>
        <dbReference type="Proteomes" id="UP000017747"/>
    </source>
</evidence>
<name>V7I808_9CLOT</name>
<evidence type="ECO:0000256" key="2">
    <source>
        <dbReference type="ARBA" id="ARBA00022448"/>
    </source>
</evidence>
<dbReference type="PROSITE" id="PS00211">
    <property type="entry name" value="ABC_TRANSPORTER_1"/>
    <property type="match status" value="1"/>
</dbReference>
<evidence type="ECO:0000256" key="8">
    <source>
        <dbReference type="ARBA" id="ARBA00023136"/>
    </source>
</evidence>
<dbReference type="Gene3D" id="3.40.50.300">
    <property type="entry name" value="P-loop containing nucleotide triphosphate hydrolases"/>
    <property type="match status" value="2"/>
</dbReference>
<feature type="domain" description="ABC transporter" evidence="9">
    <location>
        <begin position="254"/>
        <end position="497"/>
    </location>
</feature>
<dbReference type="GO" id="GO:0005886">
    <property type="term" value="C:plasma membrane"/>
    <property type="evidence" value="ECO:0007669"/>
    <property type="project" value="UniProtKB-SubCell"/>
</dbReference>
<dbReference type="InterPro" id="IPR003439">
    <property type="entry name" value="ABC_transporter-like_ATP-bd"/>
</dbReference>
<evidence type="ECO:0000256" key="6">
    <source>
        <dbReference type="ARBA" id="ARBA00022840"/>
    </source>
</evidence>
<organism evidence="10 11">
    <name type="scientific">Youngiibacter fragilis 232.1</name>
    <dbReference type="NCBI Taxonomy" id="994573"/>
    <lineage>
        <taxon>Bacteria</taxon>
        <taxon>Bacillati</taxon>
        <taxon>Bacillota</taxon>
        <taxon>Clostridia</taxon>
        <taxon>Eubacteriales</taxon>
        <taxon>Clostridiaceae</taxon>
        <taxon>Youngiibacter</taxon>
    </lineage>
</organism>
<comment type="subcellular location">
    <subcellularLocation>
        <location evidence="1">Cell membrane</location>
        <topology evidence="1">Peripheral membrane protein</topology>
    </subcellularLocation>
</comment>
<dbReference type="FunFam" id="3.40.50.300:FF:000127">
    <property type="entry name" value="Ribose import ATP-binding protein RbsA"/>
    <property type="match status" value="1"/>
</dbReference>
<keyword evidence="2" id="KW-0813">Transport</keyword>
<dbReference type="OrthoDB" id="9771863at2"/>
<keyword evidence="5" id="KW-0547">Nucleotide-binding</keyword>
<evidence type="ECO:0000259" key="9">
    <source>
        <dbReference type="PROSITE" id="PS50893"/>
    </source>
</evidence>
<evidence type="ECO:0000256" key="1">
    <source>
        <dbReference type="ARBA" id="ARBA00004202"/>
    </source>
</evidence>
<dbReference type="STRING" id="994573.T472_0206325"/>
<dbReference type="InterPro" id="IPR027417">
    <property type="entry name" value="P-loop_NTPase"/>
</dbReference>
<proteinExistence type="predicted"/>
<evidence type="ECO:0000256" key="5">
    <source>
        <dbReference type="ARBA" id="ARBA00022741"/>
    </source>
</evidence>
<protein>
    <submittedName>
        <fullName evidence="10">Heme ABC transporter ATP-binding protein</fullName>
    </submittedName>
</protein>
<dbReference type="EMBL" id="AXUN02000113">
    <property type="protein sequence ID" value="ETA81416.1"/>
    <property type="molecule type" value="Genomic_DNA"/>
</dbReference>
<dbReference type="SMART" id="SM00382">
    <property type="entry name" value="AAA"/>
    <property type="match status" value="1"/>
</dbReference>
<feature type="domain" description="ABC transporter" evidence="9">
    <location>
        <begin position="4"/>
        <end position="239"/>
    </location>
</feature>
<evidence type="ECO:0000256" key="4">
    <source>
        <dbReference type="ARBA" id="ARBA00022737"/>
    </source>
</evidence>
<dbReference type="Proteomes" id="UP000017747">
    <property type="component" value="Unassembled WGS sequence"/>
</dbReference>
<dbReference type="PANTHER" id="PTHR43790:SF4">
    <property type="entry name" value="GUANOSINE IMPORT ATP-BINDING PROTEIN NUPO"/>
    <property type="match status" value="1"/>
</dbReference>
<dbReference type="PANTHER" id="PTHR43790">
    <property type="entry name" value="CARBOHYDRATE TRANSPORT ATP-BINDING PROTEIN MG119-RELATED"/>
    <property type="match status" value="1"/>
</dbReference>
<dbReference type="AlphaFoldDB" id="V7I808"/>
<evidence type="ECO:0000256" key="7">
    <source>
        <dbReference type="ARBA" id="ARBA00022967"/>
    </source>
</evidence>
<keyword evidence="6 10" id="KW-0067">ATP-binding</keyword>
<dbReference type="SUPFAM" id="SSF52540">
    <property type="entry name" value="P-loop containing nucleoside triphosphate hydrolases"/>
    <property type="match status" value="2"/>
</dbReference>
<reference evidence="10 11" key="1">
    <citation type="journal article" date="2014" name="Genome Announc.">
        <title>Genome Sequence of Youngiibacter fragilis, the Type Strain of the Genus Youngiibacter.</title>
        <authorList>
            <person name="Wawrik C.B."/>
            <person name="Callaghan A.V."/>
            <person name="Stamps B.W."/>
            <person name="Wawrik B."/>
        </authorList>
    </citation>
    <scope>NUCLEOTIDE SEQUENCE [LARGE SCALE GENOMIC DNA]</scope>
    <source>
        <strain evidence="10 11">232.1</strain>
    </source>
</reference>
<sequence length="502" mass="55711">MLAVEMNGITKRFPGMVANDNISFNIEQGEIHCLLGENGAGKSTLMKVLFGLYKPEEGTIKVKGKEISHMTPNLAYELGMGMVHQHFMLIENLTVLENIILGHEPGKGMHIDRKEATEKLTALSEKFGFALSLEKKISELSVGEKQRVEIMKTLYRGADIIILDEPTAVLTPLEIEQLLNVLKDMRKDNKTIIFITHKLNETMEVSDQVTVLRNGASVANVRTKDTTPQELANLMVGQTMSFEVIKASSEKSEKPVISLENVRLLEHAVNTATLDIKGGEILGIAGVDGNGQQELEELIIGIRKCKEGSIRLDGEDVTHLNSRKRREFGIGYIPADRWKHGIVKELSLKENYLLGNQFRSEYAKNGIINYAYLDKKAKELMKLFDVRAVNVEQKIGGLSGGNQQKLVLGREVSTGPKLVVASQPTRGLDIGAIQYIKQVLLQLRSEGKAVLLISADLTDLFQISDRIAVLYKGEVMDVRPSEEYTNESISLLMAGKKEEKNG</sequence>
<keyword evidence="3" id="KW-1003">Cell membrane</keyword>
<keyword evidence="7" id="KW-1278">Translocase</keyword>
<gene>
    <name evidence="10" type="ORF">T472_0206325</name>
</gene>
<comment type="caution">
    <text evidence="10">The sequence shown here is derived from an EMBL/GenBank/DDBJ whole genome shotgun (WGS) entry which is preliminary data.</text>
</comment>
<evidence type="ECO:0000313" key="10">
    <source>
        <dbReference type="EMBL" id="ETA81416.1"/>
    </source>
</evidence>
<dbReference type="GO" id="GO:0005524">
    <property type="term" value="F:ATP binding"/>
    <property type="evidence" value="ECO:0007669"/>
    <property type="project" value="UniProtKB-KW"/>
</dbReference>
<accession>V7I808</accession>
<dbReference type="InterPro" id="IPR017871">
    <property type="entry name" value="ABC_transporter-like_CS"/>
</dbReference>
<dbReference type="GO" id="GO:0016887">
    <property type="term" value="F:ATP hydrolysis activity"/>
    <property type="evidence" value="ECO:0007669"/>
    <property type="project" value="InterPro"/>
</dbReference>
<dbReference type="Pfam" id="PF00005">
    <property type="entry name" value="ABC_tran"/>
    <property type="match status" value="2"/>
</dbReference>
<evidence type="ECO:0000256" key="3">
    <source>
        <dbReference type="ARBA" id="ARBA00022475"/>
    </source>
</evidence>
<keyword evidence="4" id="KW-0677">Repeat</keyword>
<keyword evidence="11" id="KW-1185">Reference proteome</keyword>
<dbReference type="InterPro" id="IPR050107">
    <property type="entry name" value="ABC_carbohydrate_import_ATPase"/>
</dbReference>
<dbReference type="PROSITE" id="PS50893">
    <property type="entry name" value="ABC_TRANSPORTER_2"/>
    <property type="match status" value="2"/>
</dbReference>
<dbReference type="CDD" id="cd03216">
    <property type="entry name" value="ABC_Carb_Monos_I"/>
    <property type="match status" value="1"/>
</dbReference>
<dbReference type="InterPro" id="IPR003593">
    <property type="entry name" value="AAA+_ATPase"/>
</dbReference>